<keyword evidence="3" id="KW-0812">Transmembrane</keyword>
<name>A0ABU2V7G0_9ACTN</name>
<evidence type="ECO:0000313" key="4">
    <source>
        <dbReference type="EMBL" id="MDT0481096.1"/>
    </source>
</evidence>
<dbReference type="EMBL" id="JAVREZ010000004">
    <property type="protein sequence ID" value="MDT0481096.1"/>
    <property type="molecule type" value="Genomic_DNA"/>
</dbReference>
<protein>
    <recommendedName>
        <fullName evidence="6">Integral membrane protein</fullName>
    </recommendedName>
</protein>
<proteinExistence type="predicted"/>
<feature type="region of interest" description="Disordered" evidence="2">
    <location>
        <begin position="103"/>
        <end position="125"/>
    </location>
</feature>
<evidence type="ECO:0000256" key="1">
    <source>
        <dbReference type="SAM" id="Coils"/>
    </source>
</evidence>
<evidence type="ECO:0000256" key="2">
    <source>
        <dbReference type="SAM" id="MobiDB-lite"/>
    </source>
</evidence>
<keyword evidence="3" id="KW-1133">Transmembrane helix</keyword>
<dbReference type="RefSeq" id="WP_311714278.1">
    <property type="nucleotide sequence ID" value="NZ_JAVREZ010000004.1"/>
</dbReference>
<evidence type="ECO:0008006" key="6">
    <source>
        <dbReference type="Google" id="ProtNLM"/>
    </source>
</evidence>
<comment type="caution">
    <text evidence="4">The sequence shown here is derived from an EMBL/GenBank/DDBJ whole genome shotgun (WGS) entry which is preliminary data.</text>
</comment>
<keyword evidence="3" id="KW-0472">Membrane</keyword>
<dbReference type="Gene3D" id="1.10.287.1490">
    <property type="match status" value="1"/>
</dbReference>
<evidence type="ECO:0000256" key="3">
    <source>
        <dbReference type="SAM" id="Phobius"/>
    </source>
</evidence>
<evidence type="ECO:0000313" key="5">
    <source>
        <dbReference type="Proteomes" id="UP001183824"/>
    </source>
</evidence>
<reference evidence="5" key="1">
    <citation type="submission" date="2023-07" db="EMBL/GenBank/DDBJ databases">
        <title>30 novel species of actinomycetes from the DSMZ collection.</title>
        <authorList>
            <person name="Nouioui I."/>
        </authorList>
    </citation>
    <scope>NUCLEOTIDE SEQUENCE [LARGE SCALE GENOMIC DNA]</scope>
    <source>
        <strain evidence="5">DSM 41640</strain>
    </source>
</reference>
<organism evidence="4 5">
    <name type="scientific">Streptomyces doebereineriae</name>
    <dbReference type="NCBI Taxonomy" id="3075528"/>
    <lineage>
        <taxon>Bacteria</taxon>
        <taxon>Bacillati</taxon>
        <taxon>Actinomycetota</taxon>
        <taxon>Actinomycetes</taxon>
        <taxon>Kitasatosporales</taxon>
        <taxon>Streptomycetaceae</taxon>
        <taxon>Streptomyces</taxon>
    </lineage>
</organism>
<gene>
    <name evidence="4" type="ORF">RNB18_13020</name>
</gene>
<accession>A0ABU2V7G0</accession>
<keyword evidence="5" id="KW-1185">Reference proteome</keyword>
<sequence>MTANSYPSLGFDPAPGSVSVVSELTSRLQKSAQTISDAHKMIENLRSGGDWEGDAAVAFREQLDGALPTNLKNAHSSITRAATALADWQKALDGYQQRARALDSDAKDAKGRIGTAEGQEKTASANPDLKLAGKTFTDDAELKNAQARLDRATEELTKAREAVTNARTAYNDVVRKAQELQEEHGTDARGRARVLRDSTDKLAPEEPNWFEKAMDWVGDNLTDILGTIAAIAGLAALFFAVPVGPILLLVAAAASAATLISRLSDPVVRASLKDGFTKGEFDADFWSNAVGVVGDTLGMVPGVGAVARGVNGAARSASAGAEALTLGERLSSAGGKTWLAAQRIHAAENPLTTWLVKGAADPSSAAKIIDVSVSGAGALTGTYGVAKNLWDEIKNPAAENAATGADGVRAGSFDGAGHGATALKTLKILFGATH</sequence>
<keyword evidence="1" id="KW-0175">Coiled coil</keyword>
<feature type="transmembrane region" description="Helical" evidence="3">
    <location>
        <begin position="221"/>
        <end position="240"/>
    </location>
</feature>
<dbReference type="Proteomes" id="UP001183824">
    <property type="component" value="Unassembled WGS sequence"/>
</dbReference>
<feature type="coiled-coil region" evidence="1">
    <location>
        <begin position="142"/>
        <end position="183"/>
    </location>
</feature>